<proteinExistence type="predicted"/>
<keyword evidence="2" id="KW-1133">Transmembrane helix</keyword>
<feature type="domain" description="Phosphatidic acid phosphatase type 2/haloperoxidase" evidence="3">
    <location>
        <begin position="34"/>
        <end position="163"/>
    </location>
</feature>
<accession>A0A077ZUS7</accession>
<dbReference type="EMBL" id="CCKQ01002552">
    <property type="protein sequence ID" value="CDW73654.1"/>
    <property type="molecule type" value="Genomic_DNA"/>
</dbReference>
<dbReference type="PANTHER" id="PTHR14969">
    <property type="entry name" value="SPHINGOSINE-1-PHOSPHATE PHOSPHOHYDROLASE"/>
    <property type="match status" value="1"/>
</dbReference>
<gene>
    <name evidence="4" type="primary">Contig3941.g4213</name>
    <name evidence="4" type="ORF">STYLEM_2638</name>
</gene>
<feature type="region of interest" description="Disordered" evidence="1">
    <location>
        <begin position="363"/>
        <end position="385"/>
    </location>
</feature>
<keyword evidence="2" id="KW-0472">Membrane</keyword>
<dbReference type="InParanoid" id="A0A077ZUS7"/>
<evidence type="ECO:0000256" key="2">
    <source>
        <dbReference type="SAM" id="Phobius"/>
    </source>
</evidence>
<dbReference type="Proteomes" id="UP000039865">
    <property type="component" value="Unassembled WGS sequence"/>
</dbReference>
<protein>
    <submittedName>
        <fullName evidence="4">Pap2 superfamily phosphatase</fullName>
    </submittedName>
</protein>
<feature type="transmembrane region" description="Helical" evidence="2">
    <location>
        <begin position="327"/>
        <end position="349"/>
    </location>
</feature>
<feature type="transmembrane region" description="Helical" evidence="2">
    <location>
        <begin position="36"/>
        <end position="55"/>
    </location>
</feature>
<feature type="transmembrane region" description="Helical" evidence="2">
    <location>
        <begin position="286"/>
        <end position="307"/>
    </location>
</feature>
<feature type="transmembrane region" description="Helical" evidence="2">
    <location>
        <begin position="197"/>
        <end position="214"/>
    </location>
</feature>
<reference evidence="4 5" key="1">
    <citation type="submission" date="2014-06" db="EMBL/GenBank/DDBJ databases">
        <authorList>
            <person name="Swart Estienne"/>
        </authorList>
    </citation>
    <scope>NUCLEOTIDE SEQUENCE [LARGE SCALE GENOMIC DNA]</scope>
    <source>
        <strain evidence="4 5">130c</strain>
    </source>
</reference>
<feature type="transmembrane region" description="Helical" evidence="2">
    <location>
        <begin position="12"/>
        <end position="29"/>
    </location>
</feature>
<keyword evidence="2" id="KW-0812">Transmembrane</keyword>
<feature type="transmembrane region" description="Helical" evidence="2">
    <location>
        <begin position="119"/>
        <end position="139"/>
    </location>
</feature>
<dbReference type="InterPro" id="IPR036938">
    <property type="entry name" value="PAP2/HPO_sf"/>
</dbReference>
<dbReference type="GO" id="GO:0042392">
    <property type="term" value="F:sphingosine-1-phosphate phosphatase activity"/>
    <property type="evidence" value="ECO:0007669"/>
    <property type="project" value="TreeGrafter"/>
</dbReference>
<dbReference type="AlphaFoldDB" id="A0A077ZUS7"/>
<dbReference type="SUPFAM" id="SSF48317">
    <property type="entry name" value="Acid phosphatase/Vanadium-dependent haloperoxidase"/>
    <property type="match status" value="1"/>
</dbReference>
<dbReference type="OrthoDB" id="313456at2759"/>
<organism evidence="4 5">
    <name type="scientific">Stylonychia lemnae</name>
    <name type="common">Ciliate</name>
    <dbReference type="NCBI Taxonomy" id="5949"/>
    <lineage>
        <taxon>Eukaryota</taxon>
        <taxon>Sar</taxon>
        <taxon>Alveolata</taxon>
        <taxon>Ciliophora</taxon>
        <taxon>Intramacronucleata</taxon>
        <taxon>Spirotrichea</taxon>
        <taxon>Stichotrichia</taxon>
        <taxon>Sporadotrichida</taxon>
        <taxon>Oxytrichidae</taxon>
        <taxon>Stylonychinae</taxon>
        <taxon>Stylonychia</taxon>
    </lineage>
</organism>
<dbReference type="SMART" id="SM00014">
    <property type="entry name" value="acidPPc"/>
    <property type="match status" value="1"/>
</dbReference>
<feature type="transmembrane region" description="Helical" evidence="2">
    <location>
        <begin position="249"/>
        <end position="265"/>
    </location>
</feature>
<name>A0A077ZUS7_STYLE</name>
<keyword evidence="5" id="KW-1185">Reference proteome</keyword>
<dbReference type="OMA" id="RNIMYYI"/>
<dbReference type="PANTHER" id="PTHR14969:SF13">
    <property type="entry name" value="AT30094P"/>
    <property type="match status" value="1"/>
</dbReference>
<feature type="transmembrane region" description="Helical" evidence="2">
    <location>
        <begin position="81"/>
        <end position="98"/>
    </location>
</feature>
<dbReference type="Pfam" id="PF01569">
    <property type="entry name" value="PAP2"/>
    <property type="match status" value="1"/>
</dbReference>
<sequence>MEYHIIKNLDYLGGSQAYCILLFILFLFLSRARSFYYILYMTCAIFVQDVLKSVYKDPRPYMTQSEIINQNCSFSFGNPSGHTSFLTAFSFMVFLDYFKIKQEKNQLVSSYVKKSSISYFLLLVLILNIQALMAYSRVYDGTHSINQVLFGWQLGLWQALYFHYILRDNIIAIFKAIESKKQSSDIEDLQRYLIQAFLYYIIALAIHITVFVLVNQEEDVQPIWIERMNSKCRKVQIQNSFEYSGFQKSGYLSFILSAFISAIFLEKLLRQKFGISRSISKNNLSLSFYIIKILVALALATPIVVYHETFPSTPDNFYLTLMLKANLTSILGGMIFFGGIYDLIVFKLFNMLEQSLKEGKTSFMSENQSSEKLIDNEYADESTRS</sequence>
<dbReference type="Gene3D" id="1.20.144.10">
    <property type="entry name" value="Phosphatidic acid phosphatase type 2/haloperoxidase"/>
    <property type="match status" value="1"/>
</dbReference>
<feature type="transmembrane region" description="Helical" evidence="2">
    <location>
        <begin position="159"/>
        <end position="177"/>
    </location>
</feature>
<evidence type="ECO:0000256" key="1">
    <source>
        <dbReference type="SAM" id="MobiDB-lite"/>
    </source>
</evidence>
<evidence type="ECO:0000313" key="4">
    <source>
        <dbReference type="EMBL" id="CDW73654.1"/>
    </source>
</evidence>
<evidence type="ECO:0000259" key="3">
    <source>
        <dbReference type="SMART" id="SM00014"/>
    </source>
</evidence>
<dbReference type="InterPro" id="IPR000326">
    <property type="entry name" value="PAP2/HPO"/>
</dbReference>
<evidence type="ECO:0000313" key="5">
    <source>
        <dbReference type="Proteomes" id="UP000039865"/>
    </source>
</evidence>
<dbReference type="CDD" id="cd01610">
    <property type="entry name" value="PAP2_like"/>
    <property type="match status" value="1"/>
</dbReference>